<dbReference type="SUPFAM" id="SSF52833">
    <property type="entry name" value="Thioredoxin-like"/>
    <property type="match status" value="1"/>
</dbReference>
<reference evidence="7 8" key="1">
    <citation type="submission" date="2018-09" db="EMBL/GenBank/DDBJ databases">
        <title>Roseovarius spongiae sp. nov., isolated from a marine sponge.</title>
        <authorList>
            <person name="Zhuang L."/>
            <person name="Luo L."/>
        </authorList>
    </citation>
    <scope>NUCLEOTIDE SEQUENCE [LARGE SCALE GENOMIC DNA]</scope>
    <source>
        <strain evidence="7 8">HN-E21</strain>
    </source>
</reference>
<dbReference type="InterPro" id="IPR013766">
    <property type="entry name" value="Thioredoxin_domain"/>
</dbReference>
<dbReference type="InterPro" id="IPR050553">
    <property type="entry name" value="Thioredoxin_ResA/DsbE_sf"/>
</dbReference>
<evidence type="ECO:0000313" key="8">
    <source>
        <dbReference type="Proteomes" id="UP000281128"/>
    </source>
</evidence>
<dbReference type="InterPro" id="IPR036249">
    <property type="entry name" value="Thioredoxin-like_sf"/>
</dbReference>
<dbReference type="GO" id="GO:0017004">
    <property type="term" value="P:cytochrome complex assembly"/>
    <property type="evidence" value="ECO:0007669"/>
    <property type="project" value="UniProtKB-KW"/>
</dbReference>
<dbReference type="GO" id="GO:0030288">
    <property type="term" value="C:outer membrane-bounded periplasmic space"/>
    <property type="evidence" value="ECO:0007669"/>
    <property type="project" value="InterPro"/>
</dbReference>
<comment type="caution">
    <text evidence="7">The sequence shown here is derived from an EMBL/GenBank/DDBJ whole genome shotgun (WGS) entry which is preliminary data.</text>
</comment>
<dbReference type="PROSITE" id="PS00194">
    <property type="entry name" value="THIOREDOXIN_1"/>
    <property type="match status" value="1"/>
</dbReference>
<dbReference type="PANTHER" id="PTHR42852:SF6">
    <property type="entry name" value="THIOL:DISULFIDE INTERCHANGE PROTEIN DSBE"/>
    <property type="match status" value="1"/>
</dbReference>
<keyword evidence="8" id="KW-1185">Reference proteome</keyword>
<dbReference type="Proteomes" id="UP000281128">
    <property type="component" value="Unassembled WGS sequence"/>
</dbReference>
<accession>A0A3A8AUY8</accession>
<keyword evidence="4" id="KW-1015">Disulfide bond</keyword>
<evidence type="ECO:0000256" key="4">
    <source>
        <dbReference type="ARBA" id="ARBA00023157"/>
    </source>
</evidence>
<evidence type="ECO:0000256" key="1">
    <source>
        <dbReference type="ARBA" id="ARBA00004196"/>
    </source>
</evidence>
<organism evidence="7 8">
    <name type="scientific">Roseovarius spongiae</name>
    <dbReference type="NCBI Taxonomy" id="2320272"/>
    <lineage>
        <taxon>Bacteria</taxon>
        <taxon>Pseudomonadati</taxon>
        <taxon>Pseudomonadota</taxon>
        <taxon>Alphaproteobacteria</taxon>
        <taxon>Rhodobacterales</taxon>
        <taxon>Roseobacteraceae</taxon>
        <taxon>Roseovarius</taxon>
    </lineage>
</organism>
<feature type="domain" description="Thioredoxin" evidence="6">
    <location>
        <begin position="43"/>
        <end position="184"/>
    </location>
</feature>
<dbReference type="RefSeq" id="WP_121168469.1">
    <property type="nucleotide sequence ID" value="NZ_RAPE01000005.1"/>
</dbReference>
<evidence type="ECO:0000256" key="5">
    <source>
        <dbReference type="ARBA" id="ARBA00023284"/>
    </source>
</evidence>
<dbReference type="InterPro" id="IPR004799">
    <property type="entry name" value="Periplasmic_diS_OxRdtase_DsbE"/>
</dbReference>
<dbReference type="NCBIfam" id="TIGR00385">
    <property type="entry name" value="dsbE"/>
    <property type="match status" value="1"/>
</dbReference>
<protein>
    <submittedName>
        <fullName evidence="7">DsbE family thiol:disulfide interchange protein</fullName>
    </submittedName>
</protein>
<dbReference type="InterPro" id="IPR017937">
    <property type="entry name" value="Thioredoxin_CS"/>
</dbReference>
<evidence type="ECO:0000256" key="3">
    <source>
        <dbReference type="ARBA" id="ARBA00022748"/>
    </source>
</evidence>
<dbReference type="AlphaFoldDB" id="A0A3A8AUY8"/>
<dbReference type="GO" id="GO:0015036">
    <property type="term" value="F:disulfide oxidoreductase activity"/>
    <property type="evidence" value="ECO:0007669"/>
    <property type="project" value="InterPro"/>
</dbReference>
<evidence type="ECO:0000259" key="6">
    <source>
        <dbReference type="PROSITE" id="PS51352"/>
    </source>
</evidence>
<dbReference type="Pfam" id="PF08534">
    <property type="entry name" value="Redoxin"/>
    <property type="match status" value="1"/>
</dbReference>
<dbReference type="EMBL" id="RAPE01000005">
    <property type="protein sequence ID" value="RKF12855.1"/>
    <property type="molecule type" value="Genomic_DNA"/>
</dbReference>
<evidence type="ECO:0000313" key="7">
    <source>
        <dbReference type="EMBL" id="RKF12855.1"/>
    </source>
</evidence>
<keyword evidence="5" id="KW-0676">Redox-active center</keyword>
<comment type="similarity">
    <text evidence="2">Belongs to the thioredoxin family. DsbE subfamily.</text>
</comment>
<evidence type="ECO:0000256" key="2">
    <source>
        <dbReference type="ARBA" id="ARBA00007758"/>
    </source>
</evidence>
<keyword evidence="3" id="KW-0201">Cytochrome c-type biogenesis</keyword>
<dbReference type="OrthoDB" id="9799347at2"/>
<comment type="subcellular location">
    <subcellularLocation>
        <location evidence="1">Cell envelope</location>
    </subcellularLocation>
</comment>
<name>A0A3A8AUY8_9RHOB</name>
<proteinExistence type="inferred from homology"/>
<dbReference type="PANTHER" id="PTHR42852">
    <property type="entry name" value="THIOL:DISULFIDE INTERCHANGE PROTEIN DSBE"/>
    <property type="match status" value="1"/>
</dbReference>
<dbReference type="CDD" id="cd03010">
    <property type="entry name" value="TlpA_like_DsbE"/>
    <property type="match status" value="1"/>
</dbReference>
<dbReference type="PROSITE" id="PS51352">
    <property type="entry name" value="THIOREDOXIN_2"/>
    <property type="match status" value="1"/>
</dbReference>
<gene>
    <name evidence="7" type="ORF">D6850_15195</name>
</gene>
<sequence length="186" mass="20277">MTDTVHPAKRPIRWKYFLGALMLALPVLLAVGLTRDPGKLPSALEGRSMPSFEIPYLAQEGTLDSAAFKGKPLVLNFWASWCVSCRHEHDELIRLGLRSAAQGDFRVAGVNYRDDPDRAQGYLAREGAFPYPSGYDGKGRLGIDFGVYGMPETFFVDAGGTVQMRHAGPLTDAVLARALPKIGVTP</sequence>
<dbReference type="InterPro" id="IPR013740">
    <property type="entry name" value="Redoxin"/>
</dbReference>
<dbReference type="Gene3D" id="3.40.30.10">
    <property type="entry name" value="Glutaredoxin"/>
    <property type="match status" value="1"/>
</dbReference>